<comment type="similarity">
    <text evidence="4">Belongs to the Tevenvirinae sliding-clamp-loader large subunit family.</text>
</comment>
<keyword evidence="7" id="KW-1185">Reference proteome</keyword>
<evidence type="ECO:0000313" key="7">
    <source>
        <dbReference type="Proteomes" id="UP000501900"/>
    </source>
</evidence>
<dbReference type="EC" id="3.6.4.-" evidence="4"/>
<keyword evidence="1" id="KW-0235">DNA replication</keyword>
<dbReference type="InterPro" id="IPR003593">
    <property type="entry name" value="AAA+_ATPase"/>
</dbReference>
<dbReference type="GO" id="GO:0003677">
    <property type="term" value="F:DNA binding"/>
    <property type="evidence" value="ECO:0007669"/>
    <property type="project" value="UniProtKB-UniRule"/>
</dbReference>
<dbReference type="Gene3D" id="1.20.272.10">
    <property type="match status" value="1"/>
</dbReference>
<comment type="caution">
    <text evidence="4">Lacks conserved residue(s) required for the propagation of feature annotation.</text>
</comment>
<dbReference type="KEGG" id="vg:77946903"/>
<keyword evidence="3 4" id="KW-0067">ATP-binding</keyword>
<feature type="binding site" evidence="4">
    <location>
        <position position="77"/>
    </location>
    <ligand>
        <name>ATP</name>
        <dbReference type="ChEBI" id="CHEBI:30616"/>
    </ligand>
</feature>
<evidence type="ECO:0000256" key="1">
    <source>
        <dbReference type="ARBA" id="ARBA00022705"/>
    </source>
</evidence>
<dbReference type="CDD" id="cd00009">
    <property type="entry name" value="AAA"/>
    <property type="match status" value="1"/>
</dbReference>
<dbReference type="SUPFAM" id="SSF52540">
    <property type="entry name" value="P-loop containing nucleoside triphosphate hydrolases"/>
    <property type="match status" value="1"/>
</dbReference>
<keyword evidence="2 4" id="KW-0547">Nucleotide-binding</keyword>
<dbReference type="GO" id="GO:0006281">
    <property type="term" value="P:DNA repair"/>
    <property type="evidence" value="ECO:0007669"/>
    <property type="project" value="TreeGrafter"/>
</dbReference>
<keyword evidence="4" id="KW-1194">Viral DNA replication</keyword>
<dbReference type="HAMAP" id="MF_04162">
    <property type="entry name" value="T4_Clamp_Loader_L"/>
    <property type="match status" value="1"/>
</dbReference>
<feature type="domain" description="AAA+ ATPase" evidence="5">
    <location>
        <begin position="94"/>
        <end position="214"/>
    </location>
</feature>
<dbReference type="Gene3D" id="3.40.50.300">
    <property type="entry name" value="P-loop containing nucleotide triphosphate hydrolases"/>
    <property type="match status" value="1"/>
</dbReference>
<dbReference type="PANTHER" id="PTHR11669:SF20">
    <property type="entry name" value="REPLICATION FACTOR C SUBUNIT 4"/>
    <property type="match status" value="1"/>
</dbReference>
<dbReference type="PANTHER" id="PTHR11669">
    <property type="entry name" value="REPLICATION FACTOR C / DNA POLYMERASE III GAMMA-TAU SUBUNIT"/>
    <property type="match status" value="1"/>
</dbReference>
<dbReference type="Proteomes" id="UP000501900">
    <property type="component" value="Genome"/>
</dbReference>
<sequence length="365" mass="40286">MLFSLVSSTAWIVSLPELKNKNAATTYSAEASFSDTLSPLDTQGAFCYTEIKRPCIMTDKKFLWVEAYAPATVADCILPKQIKDAFSGYVEEGEFPNLILAGPAGVGKTSVSRALCNELDVDLLFVNASNNRGIDEVRTTLTTFASSSSLFGKKKVVLLDEADNLTPDAQKAMRAMIEEFQSHCRFILTCNYPHNIIDAIHSRCTVFDFAVNSPKARKELAGLFLKRVAKILKENQVEFDTEVLVKFVVSKAPDWRGTMNAIQGNIKGGKLSEDILGVSAEAVVEFIKHKKWNDVRDWMFENSALHPRQVERELYAALQPHLTNSGKVAAVLAFGEYSHKITAGADPVITLLALATTLMMECEFA</sequence>
<feature type="binding site" evidence="4">
    <location>
        <position position="256"/>
    </location>
    <ligand>
        <name>ATP</name>
        <dbReference type="ChEBI" id="CHEBI:30616"/>
    </ligand>
</feature>
<dbReference type="RefSeq" id="YP_010670693.1">
    <property type="nucleotide sequence ID" value="NC_070965.1"/>
</dbReference>
<accession>A0A6G8R6L7</accession>
<dbReference type="GO" id="GO:0039693">
    <property type="term" value="P:viral DNA genome replication"/>
    <property type="evidence" value="ECO:0007669"/>
    <property type="project" value="UniProtKB-UniRule"/>
</dbReference>
<comment type="function">
    <text evidence="4">Forms the sliding-clamp-loader together with the small subunit. Functions as an ATPase enzyme. The clamp loader holds the clamp in an open conformation and places it onto the DNA. 4 ATP molecules must bind to the sliding-clamp-loader before the latter can open the sliding clamp. ATP hydrolysis triggers the detachment of the sliding clamp from the sliding-clamp-loader, freeing the sliding clamp to track along DNA.</text>
</comment>
<dbReference type="GO" id="GO:0006261">
    <property type="term" value="P:DNA-templated DNA replication"/>
    <property type="evidence" value="ECO:0007669"/>
    <property type="project" value="TreeGrafter"/>
</dbReference>
<proteinExistence type="inferred from homology"/>
<dbReference type="SMART" id="SM00382">
    <property type="entry name" value="AAA"/>
    <property type="match status" value="1"/>
</dbReference>
<dbReference type="InterPro" id="IPR027417">
    <property type="entry name" value="P-loop_NTPase"/>
</dbReference>
<evidence type="ECO:0000256" key="3">
    <source>
        <dbReference type="ARBA" id="ARBA00022840"/>
    </source>
</evidence>
<keyword evidence="4" id="KW-0238">DNA-binding</keyword>
<evidence type="ECO:0000313" key="6">
    <source>
        <dbReference type="EMBL" id="QIN97025.1"/>
    </source>
</evidence>
<evidence type="ECO:0000256" key="2">
    <source>
        <dbReference type="ARBA" id="ARBA00022741"/>
    </source>
</evidence>
<evidence type="ECO:0000256" key="4">
    <source>
        <dbReference type="HAMAP-Rule" id="MF_04162"/>
    </source>
</evidence>
<keyword evidence="4" id="KW-0378">Hydrolase</keyword>
<dbReference type="InterPro" id="IPR046388">
    <property type="entry name" value="T4_Clamp_Loader_L"/>
</dbReference>
<dbReference type="GeneID" id="77946903"/>
<evidence type="ECO:0000259" key="5">
    <source>
        <dbReference type="SMART" id="SM00382"/>
    </source>
</evidence>
<organism evidence="6 7">
    <name type="scientific">Synechococcus phage S-H34</name>
    <dbReference type="NCBI Taxonomy" id="2718942"/>
    <lineage>
        <taxon>Viruses</taxon>
        <taxon>Duplodnaviria</taxon>
        <taxon>Heunggongvirae</taxon>
        <taxon>Uroviricota</taxon>
        <taxon>Caudoviricetes</taxon>
        <taxon>Pantevenvirales</taxon>
        <taxon>Kyanoviridae</taxon>
        <taxon>Makaravirus</taxon>
        <taxon>Makaravirus thirtyfour</taxon>
    </lineage>
</organism>
<dbReference type="GO" id="GO:0003689">
    <property type="term" value="F:DNA clamp loader activity"/>
    <property type="evidence" value="ECO:0007669"/>
    <property type="project" value="UniProtKB-UniRule"/>
</dbReference>
<dbReference type="GO" id="GO:0005524">
    <property type="term" value="F:ATP binding"/>
    <property type="evidence" value="ECO:0007669"/>
    <property type="project" value="UniProtKB-UniRule"/>
</dbReference>
<comment type="subunit">
    <text evidence="4">The sliding-clamp-loader consists of 4 large subunits and 1 small subunit. Interacts with the sliding clamp; this interaction allows the sliding-clamp-loader to open the sliding clamp. Part of the replicase complex that includes the DNA polymerase, the polymerase clamp, the clamp loader complex, the single-stranded DNA binding protein, the primase, the helicase and the helicase assembly factor.</text>
</comment>
<dbReference type="InterPro" id="IPR003959">
    <property type="entry name" value="ATPase_AAA_core"/>
</dbReference>
<protein>
    <recommendedName>
        <fullName evidence="4">Sliding-clamp-loader large subunit</fullName>
        <ecNumber evidence="4">3.6.4.-</ecNumber>
    </recommendedName>
    <alternativeName>
        <fullName evidence="4">Clamp loader gp44 subunit</fullName>
    </alternativeName>
</protein>
<dbReference type="Pfam" id="PF00004">
    <property type="entry name" value="AAA"/>
    <property type="match status" value="1"/>
</dbReference>
<dbReference type="GO" id="GO:0016887">
    <property type="term" value="F:ATP hydrolysis activity"/>
    <property type="evidence" value="ECO:0007669"/>
    <property type="project" value="UniProtKB-UniRule"/>
</dbReference>
<feature type="binding site" evidence="4">
    <location>
        <begin position="105"/>
        <end position="110"/>
    </location>
    <ligand>
        <name>ATP</name>
        <dbReference type="ChEBI" id="CHEBI:30616"/>
    </ligand>
</feature>
<reference evidence="6 7" key="1">
    <citation type="submission" date="2020-03" db="EMBL/GenBank/DDBJ databases">
        <title>The Isolation and Genome Sequence of a Novel Cyanophage S-H34 from the Huanghai Sea, China.</title>
        <authorList>
            <person name="Jiang T."/>
        </authorList>
    </citation>
    <scope>NUCLEOTIDE SEQUENCE [LARGE SCALE GENOMIC DNA]</scope>
</reference>
<dbReference type="Gene3D" id="1.10.8.60">
    <property type="match status" value="1"/>
</dbReference>
<name>A0A6G8R6L7_9CAUD</name>
<dbReference type="InterPro" id="IPR050238">
    <property type="entry name" value="DNA_Rep/Repair_Clamp_Loader"/>
</dbReference>
<dbReference type="EMBL" id="MT162467">
    <property type="protein sequence ID" value="QIN97025.1"/>
    <property type="molecule type" value="Genomic_DNA"/>
</dbReference>